<sequence>MVWGWKEAREENGRNGHGEAHPQRDLALALRGASQIPDGRGKSKHRVSTMSQSQKRGCCLERQEEFPKLGQNCIVDKMEEEQFTGRPPTRLHTDALPVKALVQMLR</sequence>
<dbReference type="AlphaFoldDB" id="A0A8C6I6M5"/>
<dbReference type="Proteomes" id="UP000694415">
    <property type="component" value="Unplaced"/>
</dbReference>
<reference evidence="2" key="1">
    <citation type="submission" date="2025-08" db="UniProtKB">
        <authorList>
            <consortium name="Ensembl"/>
        </authorList>
    </citation>
    <scope>IDENTIFICATION</scope>
</reference>
<name>A0A8C6I6M5_MUSSI</name>
<feature type="region of interest" description="Disordered" evidence="1">
    <location>
        <begin position="1"/>
        <end position="23"/>
    </location>
</feature>
<evidence type="ECO:0000256" key="1">
    <source>
        <dbReference type="SAM" id="MobiDB-lite"/>
    </source>
</evidence>
<evidence type="ECO:0000313" key="3">
    <source>
        <dbReference type="Proteomes" id="UP000694415"/>
    </source>
</evidence>
<protein>
    <submittedName>
        <fullName evidence="2">Uncharacterized protein</fullName>
    </submittedName>
</protein>
<proteinExistence type="predicted"/>
<evidence type="ECO:0000313" key="2">
    <source>
        <dbReference type="Ensembl" id="ENSMSIP00000031879.1"/>
    </source>
</evidence>
<organism evidence="2 3">
    <name type="scientific">Mus spicilegus</name>
    <name type="common">Mound-building mouse</name>
    <dbReference type="NCBI Taxonomy" id="10103"/>
    <lineage>
        <taxon>Eukaryota</taxon>
        <taxon>Metazoa</taxon>
        <taxon>Chordata</taxon>
        <taxon>Craniata</taxon>
        <taxon>Vertebrata</taxon>
        <taxon>Euteleostomi</taxon>
        <taxon>Mammalia</taxon>
        <taxon>Eutheria</taxon>
        <taxon>Euarchontoglires</taxon>
        <taxon>Glires</taxon>
        <taxon>Rodentia</taxon>
        <taxon>Myomorpha</taxon>
        <taxon>Muroidea</taxon>
        <taxon>Muridae</taxon>
        <taxon>Murinae</taxon>
        <taxon>Mus</taxon>
        <taxon>Mus</taxon>
    </lineage>
</organism>
<accession>A0A8C6I6M5</accession>
<keyword evidence="3" id="KW-1185">Reference proteome</keyword>
<reference evidence="2" key="2">
    <citation type="submission" date="2025-09" db="UniProtKB">
        <authorList>
            <consortium name="Ensembl"/>
        </authorList>
    </citation>
    <scope>IDENTIFICATION</scope>
</reference>
<dbReference type="Ensembl" id="ENSMSIT00000040214.1">
    <property type="protein sequence ID" value="ENSMSIP00000031879.1"/>
    <property type="gene ID" value="ENSMSIG00000026699.1"/>
</dbReference>